<dbReference type="SMART" id="SM00283">
    <property type="entry name" value="MA"/>
    <property type="match status" value="1"/>
</dbReference>
<feature type="coiled-coil region" evidence="4">
    <location>
        <begin position="72"/>
        <end position="99"/>
    </location>
</feature>
<dbReference type="RefSeq" id="WP_059176734.1">
    <property type="nucleotide sequence ID" value="NZ_BCNO01000002.1"/>
</dbReference>
<proteinExistence type="inferred from homology"/>
<dbReference type="GO" id="GO:0004888">
    <property type="term" value="F:transmembrane signaling receptor activity"/>
    <property type="evidence" value="ECO:0007669"/>
    <property type="project" value="InterPro"/>
</dbReference>
<reference evidence="7" key="1">
    <citation type="submission" date="2016-01" db="EMBL/GenBank/DDBJ databases">
        <title>Draft genome sequence of Thermodesulfovibrio aggregans strain TGE-P1.</title>
        <authorList>
            <person name="Sekiguchi Y."/>
            <person name="Ohashi A."/>
            <person name="Matsuura N."/>
            <person name="Tourlousse M.D."/>
        </authorList>
    </citation>
    <scope>NUCLEOTIDE SEQUENCE [LARGE SCALE GENOMIC DNA]</scope>
    <source>
        <strain evidence="7">TGE-P1</strain>
    </source>
</reference>
<sequence>MFFRRKKRTNLTKKDIDTNLALIKTLSSGIIKSNIVGSTISNTMGLIDSNFSRIRDEVSSIATAMEEIDTTIRDMSRSVASINEEVQQMVKQNEMMDNELEKRVKDIESHNEKIIEVVSNIKDLGQATQNIGNIVTAISDVADQTNLLALNASIEAARVGEAGRGFAVVADEIRKLSQKTEALTKDISKILGNLSERVIVAVKEVEKIKELFSGIEQDMKTIRMSFEKTKAMSDTVGDAVNTLSTAIEEQSQVLTDVSKRITNTASMLNETYKVFSTVVKVNDEISKMTKF</sequence>
<dbReference type="PANTHER" id="PTHR32089:SF112">
    <property type="entry name" value="LYSOZYME-LIKE PROTEIN-RELATED"/>
    <property type="match status" value="1"/>
</dbReference>
<dbReference type="PROSITE" id="PS50111">
    <property type="entry name" value="CHEMOTAXIS_TRANSDUC_2"/>
    <property type="match status" value="1"/>
</dbReference>
<dbReference type="PANTHER" id="PTHR32089">
    <property type="entry name" value="METHYL-ACCEPTING CHEMOTAXIS PROTEIN MCPB"/>
    <property type="match status" value="1"/>
</dbReference>
<dbReference type="Gene3D" id="1.10.287.950">
    <property type="entry name" value="Methyl-accepting chemotaxis protein"/>
    <property type="match status" value="1"/>
</dbReference>
<dbReference type="GO" id="GO:0006935">
    <property type="term" value="P:chemotaxis"/>
    <property type="evidence" value="ECO:0007669"/>
    <property type="project" value="InterPro"/>
</dbReference>
<keyword evidence="1 3" id="KW-0807">Transducer</keyword>
<keyword evidence="4" id="KW-0175">Coiled coil</keyword>
<dbReference type="PRINTS" id="PR00260">
    <property type="entry name" value="CHEMTRNSDUCR"/>
</dbReference>
<comment type="similarity">
    <text evidence="2">Belongs to the methyl-accepting chemotaxis (MCP) protein family.</text>
</comment>
<dbReference type="EMBL" id="BCNO01000002">
    <property type="protein sequence ID" value="GAQ95290.1"/>
    <property type="molecule type" value="Genomic_DNA"/>
</dbReference>
<evidence type="ECO:0000256" key="3">
    <source>
        <dbReference type="PROSITE-ProRule" id="PRU00284"/>
    </source>
</evidence>
<evidence type="ECO:0000313" key="6">
    <source>
        <dbReference type="EMBL" id="GAQ95290.1"/>
    </source>
</evidence>
<accession>A0A0U9HTY7</accession>
<dbReference type="InterPro" id="IPR004089">
    <property type="entry name" value="MCPsignal_dom"/>
</dbReference>
<dbReference type="SUPFAM" id="SSF58104">
    <property type="entry name" value="Methyl-accepting chemotaxis protein (MCP) signaling domain"/>
    <property type="match status" value="1"/>
</dbReference>
<protein>
    <submittedName>
        <fullName evidence="6">Methyl-accepting chemotaxis protein</fullName>
    </submittedName>
</protein>
<dbReference type="GO" id="GO:0007165">
    <property type="term" value="P:signal transduction"/>
    <property type="evidence" value="ECO:0007669"/>
    <property type="project" value="UniProtKB-KW"/>
</dbReference>
<dbReference type="InterPro" id="IPR004090">
    <property type="entry name" value="Chemotax_Me-accpt_rcpt"/>
</dbReference>
<feature type="domain" description="Methyl-accepting transducer" evidence="5">
    <location>
        <begin position="57"/>
        <end position="265"/>
    </location>
</feature>
<evidence type="ECO:0000313" key="7">
    <source>
        <dbReference type="Proteomes" id="UP000054976"/>
    </source>
</evidence>
<dbReference type="Pfam" id="PF00015">
    <property type="entry name" value="MCPsignal"/>
    <property type="match status" value="1"/>
</dbReference>
<dbReference type="AlphaFoldDB" id="A0A0U9HTY7"/>
<comment type="caution">
    <text evidence="6">The sequence shown here is derived from an EMBL/GenBank/DDBJ whole genome shotgun (WGS) entry which is preliminary data.</text>
</comment>
<keyword evidence="7" id="KW-1185">Reference proteome</keyword>
<organism evidence="6 7">
    <name type="scientific">Thermodesulfovibrio aggregans</name>
    <dbReference type="NCBI Taxonomy" id="86166"/>
    <lineage>
        <taxon>Bacteria</taxon>
        <taxon>Pseudomonadati</taxon>
        <taxon>Nitrospirota</taxon>
        <taxon>Thermodesulfovibrionia</taxon>
        <taxon>Thermodesulfovibrionales</taxon>
        <taxon>Thermodesulfovibrionaceae</taxon>
        <taxon>Thermodesulfovibrio</taxon>
    </lineage>
</organism>
<dbReference type="GO" id="GO:0016020">
    <property type="term" value="C:membrane"/>
    <property type="evidence" value="ECO:0007669"/>
    <property type="project" value="InterPro"/>
</dbReference>
<dbReference type="STRING" id="86166.TAGGR_2179"/>
<evidence type="ECO:0000256" key="1">
    <source>
        <dbReference type="ARBA" id="ARBA00023224"/>
    </source>
</evidence>
<gene>
    <name evidence="6" type="ORF">TAGGR_2179</name>
</gene>
<evidence type="ECO:0000256" key="4">
    <source>
        <dbReference type="SAM" id="Coils"/>
    </source>
</evidence>
<dbReference type="Proteomes" id="UP000054976">
    <property type="component" value="Unassembled WGS sequence"/>
</dbReference>
<evidence type="ECO:0000259" key="5">
    <source>
        <dbReference type="PROSITE" id="PS50111"/>
    </source>
</evidence>
<evidence type="ECO:0000256" key="2">
    <source>
        <dbReference type="ARBA" id="ARBA00029447"/>
    </source>
</evidence>
<name>A0A0U9HTY7_9BACT</name>
<dbReference type="OrthoDB" id="9760371at2"/>